<dbReference type="GO" id="GO:0000978">
    <property type="term" value="F:RNA polymerase II cis-regulatory region sequence-specific DNA binding"/>
    <property type="evidence" value="ECO:0007669"/>
    <property type="project" value="TreeGrafter"/>
</dbReference>
<dbReference type="CDD" id="cd00067">
    <property type="entry name" value="GAL4"/>
    <property type="match status" value="1"/>
</dbReference>
<dbReference type="InterPro" id="IPR001138">
    <property type="entry name" value="Zn2Cys6_DnaBD"/>
</dbReference>
<gene>
    <name evidence="6" type="ORF">NKR23_g10413</name>
</gene>
<dbReference type="EMBL" id="JANBVO010000046">
    <property type="protein sequence ID" value="KAJ9134028.1"/>
    <property type="molecule type" value="Genomic_DNA"/>
</dbReference>
<dbReference type="CDD" id="cd12148">
    <property type="entry name" value="fungal_TF_MHR"/>
    <property type="match status" value="1"/>
</dbReference>
<evidence type="ECO:0000313" key="7">
    <source>
        <dbReference type="Proteomes" id="UP001174694"/>
    </source>
</evidence>
<evidence type="ECO:0000259" key="5">
    <source>
        <dbReference type="PROSITE" id="PS50048"/>
    </source>
</evidence>
<comment type="caution">
    <text evidence="6">The sequence shown here is derived from an EMBL/GenBank/DDBJ whole genome shotgun (WGS) entry which is preliminary data.</text>
</comment>
<feature type="region of interest" description="Disordered" evidence="4">
    <location>
        <begin position="121"/>
        <end position="140"/>
    </location>
</feature>
<keyword evidence="1" id="KW-0805">Transcription regulation</keyword>
<sequence>MPSSSASSRRQSEPSHAGSQNDSKHGKRTNVVAQACRFCRQNKAKCDGMRPRCATCVDKGRPCGYEGEAGQSRQAAMKSRLDTLERLFAQLQTRPTDEAGHLLQRIRSTEDLASLVESRSYRTGSDPYMDSQPSSQPSIAYASGTLDLNFESETRKRSLKEEEMLGYSHPPSLEASPAEMRPMMQPSDLISPEASSLLGIGLPDPSVVTMAIDSFLNSSGKLFHVFSREQVARYYARVSHGKQVQVDKAAVCCISAVAAVGLTYRHGPDEVAVQKDLYDIARHYYDDIMQAHPLDAIKISTLLAVYNIMGKATVAFPYVEVGLGIAKRYGLDKRLRDPSIQAEDWFDYRRTWRTLMFLSSWLSFTLGYISGNDVISGRVLLSEMNVDDSSDISDIIQTEMVKISLLKATILRMNLAFKDLSVLTMDSIVEDLRDWRRRLPTSLHLENLVISDIPENSRTSVYHLHLLYLGAFMLLYRRLSSQFLRSHGRQENRDLLWPPSEHVARHAEEGVLAAKDTARLLRLLLTQNMIFKRCWLVIFQAYTACTVVLYSAAQKQLHFFLRAEWEEDLDSARICLSVLEFCGTLDPVAQRFYAVLSRLLQEVAQYQPHHLVTQGYVFAGDALQAIWRPRK</sequence>
<evidence type="ECO:0000313" key="6">
    <source>
        <dbReference type="EMBL" id="KAJ9134028.1"/>
    </source>
</evidence>
<keyword evidence="3" id="KW-0539">Nucleus</keyword>
<dbReference type="Pfam" id="PF00172">
    <property type="entry name" value="Zn_clus"/>
    <property type="match status" value="1"/>
</dbReference>
<reference evidence="6" key="1">
    <citation type="submission" date="2022-07" db="EMBL/GenBank/DDBJ databases">
        <title>Fungi with potential for degradation of polypropylene.</title>
        <authorList>
            <person name="Gostincar C."/>
        </authorList>
    </citation>
    <scope>NUCLEOTIDE SEQUENCE</scope>
    <source>
        <strain evidence="6">EXF-13308</strain>
    </source>
</reference>
<evidence type="ECO:0000256" key="2">
    <source>
        <dbReference type="ARBA" id="ARBA00023163"/>
    </source>
</evidence>
<dbReference type="SUPFAM" id="SSF57701">
    <property type="entry name" value="Zn2/Cys6 DNA-binding domain"/>
    <property type="match status" value="1"/>
</dbReference>
<dbReference type="PROSITE" id="PS00463">
    <property type="entry name" value="ZN2_CY6_FUNGAL_1"/>
    <property type="match status" value="1"/>
</dbReference>
<dbReference type="InterPro" id="IPR051127">
    <property type="entry name" value="Fungal_SecMet_Regulators"/>
</dbReference>
<dbReference type="GO" id="GO:0005634">
    <property type="term" value="C:nucleus"/>
    <property type="evidence" value="ECO:0007669"/>
    <property type="project" value="TreeGrafter"/>
</dbReference>
<dbReference type="PANTHER" id="PTHR47424:SF9">
    <property type="entry name" value="TAH-2"/>
    <property type="match status" value="1"/>
</dbReference>
<protein>
    <submittedName>
        <fullName evidence="6">Nitrogen assimilation transcription factor nit-4</fullName>
    </submittedName>
</protein>
<dbReference type="GO" id="GO:0008270">
    <property type="term" value="F:zinc ion binding"/>
    <property type="evidence" value="ECO:0007669"/>
    <property type="project" value="InterPro"/>
</dbReference>
<accession>A0AA38RKC8</accession>
<dbReference type="InterPro" id="IPR036864">
    <property type="entry name" value="Zn2-C6_fun-type_DNA-bd_sf"/>
</dbReference>
<feature type="region of interest" description="Disordered" evidence="4">
    <location>
        <begin position="155"/>
        <end position="176"/>
    </location>
</feature>
<dbReference type="Gene3D" id="4.10.240.10">
    <property type="entry name" value="Zn(2)-C6 fungal-type DNA-binding domain"/>
    <property type="match status" value="1"/>
</dbReference>
<name>A0AA38RKC8_9PEZI</name>
<evidence type="ECO:0000256" key="3">
    <source>
        <dbReference type="ARBA" id="ARBA00023242"/>
    </source>
</evidence>
<dbReference type="PANTHER" id="PTHR47424">
    <property type="entry name" value="REGULATORY PROTEIN GAL4"/>
    <property type="match status" value="1"/>
</dbReference>
<dbReference type="Proteomes" id="UP001174694">
    <property type="component" value="Unassembled WGS sequence"/>
</dbReference>
<keyword evidence="2" id="KW-0804">Transcription</keyword>
<organism evidence="6 7">
    <name type="scientific">Pleurostoma richardsiae</name>
    <dbReference type="NCBI Taxonomy" id="41990"/>
    <lineage>
        <taxon>Eukaryota</taxon>
        <taxon>Fungi</taxon>
        <taxon>Dikarya</taxon>
        <taxon>Ascomycota</taxon>
        <taxon>Pezizomycotina</taxon>
        <taxon>Sordariomycetes</taxon>
        <taxon>Sordariomycetidae</taxon>
        <taxon>Calosphaeriales</taxon>
        <taxon>Pleurostomataceae</taxon>
        <taxon>Pleurostoma</taxon>
    </lineage>
</organism>
<keyword evidence="7" id="KW-1185">Reference proteome</keyword>
<evidence type="ECO:0000256" key="4">
    <source>
        <dbReference type="SAM" id="MobiDB-lite"/>
    </source>
</evidence>
<dbReference type="SMART" id="SM00066">
    <property type="entry name" value="GAL4"/>
    <property type="match status" value="1"/>
</dbReference>
<feature type="domain" description="Zn(2)-C6 fungal-type" evidence="5">
    <location>
        <begin position="35"/>
        <end position="65"/>
    </location>
</feature>
<dbReference type="GO" id="GO:0000435">
    <property type="term" value="P:positive regulation of transcription from RNA polymerase II promoter by galactose"/>
    <property type="evidence" value="ECO:0007669"/>
    <property type="project" value="TreeGrafter"/>
</dbReference>
<proteinExistence type="predicted"/>
<dbReference type="PROSITE" id="PS50048">
    <property type="entry name" value="ZN2_CY6_FUNGAL_2"/>
    <property type="match status" value="1"/>
</dbReference>
<evidence type="ECO:0000256" key="1">
    <source>
        <dbReference type="ARBA" id="ARBA00023015"/>
    </source>
</evidence>
<dbReference type="GO" id="GO:0000981">
    <property type="term" value="F:DNA-binding transcription factor activity, RNA polymerase II-specific"/>
    <property type="evidence" value="ECO:0007669"/>
    <property type="project" value="InterPro"/>
</dbReference>
<feature type="region of interest" description="Disordered" evidence="4">
    <location>
        <begin position="1"/>
        <end position="28"/>
    </location>
</feature>
<dbReference type="AlphaFoldDB" id="A0AA38RKC8"/>